<dbReference type="SUPFAM" id="SSF48452">
    <property type="entry name" value="TPR-like"/>
    <property type="match status" value="1"/>
</dbReference>
<gene>
    <name evidence="2" type="ORF">CVLEPA_LOCUS21397</name>
</gene>
<comment type="caution">
    <text evidence="2">The sequence shown here is derived from an EMBL/GenBank/DDBJ whole genome shotgun (WGS) entry which is preliminary data.</text>
</comment>
<accession>A0ABP0GCP3</accession>
<feature type="region of interest" description="Disordered" evidence="1">
    <location>
        <begin position="22"/>
        <end position="52"/>
    </location>
</feature>
<reference evidence="2 3" key="1">
    <citation type="submission" date="2024-02" db="EMBL/GenBank/DDBJ databases">
        <authorList>
            <person name="Daric V."/>
            <person name="Darras S."/>
        </authorList>
    </citation>
    <scope>NUCLEOTIDE SEQUENCE [LARGE SCALE GENOMIC DNA]</scope>
</reference>
<dbReference type="Proteomes" id="UP001642483">
    <property type="component" value="Unassembled WGS sequence"/>
</dbReference>
<dbReference type="InterPro" id="IPR011990">
    <property type="entry name" value="TPR-like_helical_dom_sf"/>
</dbReference>
<keyword evidence="3" id="KW-1185">Reference proteome</keyword>
<proteinExistence type="predicted"/>
<protein>
    <submittedName>
        <fullName evidence="2">Uncharacterized protein</fullName>
    </submittedName>
</protein>
<evidence type="ECO:0000256" key="1">
    <source>
        <dbReference type="SAM" id="MobiDB-lite"/>
    </source>
</evidence>
<evidence type="ECO:0000313" key="2">
    <source>
        <dbReference type="EMBL" id="CAK8689380.1"/>
    </source>
</evidence>
<name>A0ABP0GCP3_CLALP</name>
<sequence length="332" mass="37368">MSFGADNDGLLQLLAGLQRLAQTDDDDDNKSDQESGATSDQRETSSEQSTSVERLLGLEAKATEYMEEGKHEEAYGLLKKQYKLGASVYFVRVLIKYFTTLITTDRDNKCQQIISELKSKIRDELEIPPDDLIRYAKQLQVKKEYFSAFLFFQLGASLLKNEIDIANVVNGMQTCALGCKLIVMALVNQNLASRALIKRQFIPQMLEMRRHLKVVHGVDKKQLCLVEANCLHHIEIFQGLVGDHNASEASINEAVNLMRETLGSDAEKFEIFSTHLNNLGGAYLRKNRPQDAARILSQAIAAMRKADFSTEAERISDIAKAENMLQRARSEF</sequence>
<evidence type="ECO:0000313" key="3">
    <source>
        <dbReference type="Proteomes" id="UP001642483"/>
    </source>
</evidence>
<dbReference type="Gene3D" id="1.25.40.10">
    <property type="entry name" value="Tetratricopeptide repeat domain"/>
    <property type="match status" value="1"/>
</dbReference>
<dbReference type="EMBL" id="CAWYQH010000108">
    <property type="protein sequence ID" value="CAK8689380.1"/>
    <property type="molecule type" value="Genomic_DNA"/>
</dbReference>
<organism evidence="2 3">
    <name type="scientific">Clavelina lepadiformis</name>
    <name type="common">Light-bulb sea squirt</name>
    <name type="synonym">Ascidia lepadiformis</name>
    <dbReference type="NCBI Taxonomy" id="159417"/>
    <lineage>
        <taxon>Eukaryota</taxon>
        <taxon>Metazoa</taxon>
        <taxon>Chordata</taxon>
        <taxon>Tunicata</taxon>
        <taxon>Ascidiacea</taxon>
        <taxon>Aplousobranchia</taxon>
        <taxon>Clavelinidae</taxon>
        <taxon>Clavelina</taxon>
    </lineage>
</organism>